<evidence type="ECO:0000256" key="7">
    <source>
        <dbReference type="ARBA" id="ARBA00023242"/>
    </source>
</evidence>
<dbReference type="eggNOG" id="KOG2703">
    <property type="taxonomic scope" value="Eukaryota"/>
</dbReference>
<dbReference type="GO" id="GO:0008270">
    <property type="term" value="F:zinc ion binding"/>
    <property type="evidence" value="ECO:0007669"/>
    <property type="project" value="UniProtKB-KW"/>
</dbReference>
<dbReference type="InterPro" id="IPR056180">
    <property type="entry name" value="ZPR1_jr_dom"/>
</dbReference>
<evidence type="ECO:0000256" key="5">
    <source>
        <dbReference type="ARBA" id="ARBA00022771"/>
    </source>
</evidence>
<dbReference type="GO" id="GO:0005634">
    <property type="term" value="C:nucleus"/>
    <property type="evidence" value="ECO:0000318"/>
    <property type="project" value="GO_Central"/>
</dbReference>
<dbReference type="FunFam" id="2.60.120.1040:FF:000002">
    <property type="entry name" value="zinc finger protein ZPR1"/>
    <property type="match status" value="1"/>
</dbReference>
<feature type="domain" description="Zinc finger ZPR1-type" evidence="8">
    <location>
        <begin position="288"/>
        <end position="448"/>
    </location>
</feature>
<dbReference type="Gene3D" id="2.20.25.420">
    <property type="entry name" value="ZPR1, zinc finger domain"/>
    <property type="match status" value="2"/>
</dbReference>
<proteinExistence type="inferred from homology"/>
<name>A0A1U8A1C7_NELNU</name>
<dbReference type="FunFam" id="2.20.25.420:FF:000002">
    <property type="entry name" value="Zinc finger protein ZPR1"/>
    <property type="match status" value="1"/>
</dbReference>
<dbReference type="InterPro" id="IPR042451">
    <property type="entry name" value="ZPR1_A/B_dom"/>
</dbReference>
<comment type="similarity">
    <text evidence="2">Belongs to the ZPR1 family.</text>
</comment>
<dbReference type="AlphaFoldDB" id="A0A1U8A1C7"/>
<feature type="domain" description="Zinc finger ZPR1-type" evidence="8">
    <location>
        <begin position="30"/>
        <end position="190"/>
    </location>
</feature>
<dbReference type="FunCoup" id="A0A1U8A1C7">
    <property type="interactions" value="4068"/>
</dbReference>
<dbReference type="PANTHER" id="PTHR10876:SF0">
    <property type="entry name" value="ZINC FINGER PROTEIN ZPR1"/>
    <property type="match status" value="1"/>
</dbReference>
<keyword evidence="6" id="KW-0862">Zinc</keyword>
<dbReference type="KEGG" id="nnu:104598259"/>
<sequence>MGDSFVDVRSAAEAVSAEDDVSVPLHQIESLCMRCGKNGITRLLLTRIPHFREVVLMAFECPHCNERNNEVQFAGELQPRGCHYHLDVPSGDQKMLNRQVVKSDSASIKIPELDFEIPPEAQRGTLSTVEGVLLRAIDELQALQEERKKVDPGTAEALDQFLTKLKSCAIGDASFTFILDDPSGNSFIENPLAPATDPSLTIKFYERTPEQQASLGFLVDSSPSSELGPQRESEALEDRICASNVKREPHGSIGALGGHRAIAQGNSEEVAAALFRYSAPEEVMTFPSTCGACGTRCETRMFVTHIPYFQEVIVMASSCDACGYRNSELKPGGQISEKGKRITVHVEKTCDLSRDVIKSDSACVRVPELELELASGTLGGIVTTVEGLITKISENLERVHGFTFGDSLDDCRKTKWLDFRERLSKLLNLEQPWTLIIDDALANSFVAPITDAIEDDHQLSFEEYERSWEQNEELGLNDMDTSSADIAYNSTTAT</sequence>
<keyword evidence="4" id="KW-0677">Repeat</keyword>
<dbReference type="GO" id="GO:0005737">
    <property type="term" value="C:cytoplasm"/>
    <property type="evidence" value="ECO:0000318"/>
    <property type="project" value="GO_Central"/>
</dbReference>
<reference evidence="10" key="1">
    <citation type="submission" date="2025-08" db="UniProtKB">
        <authorList>
            <consortium name="RefSeq"/>
        </authorList>
    </citation>
    <scope>IDENTIFICATION</scope>
</reference>
<keyword evidence="3" id="KW-0479">Metal-binding</keyword>
<evidence type="ECO:0000256" key="6">
    <source>
        <dbReference type="ARBA" id="ARBA00022833"/>
    </source>
</evidence>
<organism evidence="9 10">
    <name type="scientific">Nelumbo nucifera</name>
    <name type="common">Sacred lotus</name>
    <dbReference type="NCBI Taxonomy" id="4432"/>
    <lineage>
        <taxon>Eukaryota</taxon>
        <taxon>Viridiplantae</taxon>
        <taxon>Streptophyta</taxon>
        <taxon>Embryophyta</taxon>
        <taxon>Tracheophyta</taxon>
        <taxon>Spermatophyta</taxon>
        <taxon>Magnoliopsida</taxon>
        <taxon>Proteales</taxon>
        <taxon>Nelumbonaceae</taxon>
        <taxon>Nelumbo</taxon>
    </lineage>
</organism>
<dbReference type="OMA" id="FREVVIM"/>
<dbReference type="NCBIfam" id="TIGR00310">
    <property type="entry name" value="ZPR1_znf"/>
    <property type="match status" value="2"/>
</dbReference>
<evidence type="ECO:0000256" key="3">
    <source>
        <dbReference type="ARBA" id="ARBA00022723"/>
    </source>
</evidence>
<evidence type="ECO:0000259" key="8">
    <source>
        <dbReference type="SMART" id="SM00709"/>
    </source>
</evidence>
<gene>
    <name evidence="10" type="primary">LOC104598259</name>
</gene>
<dbReference type="STRING" id="4432.A0A1U8A1C7"/>
<dbReference type="PANTHER" id="PTHR10876">
    <property type="entry name" value="ZINC FINGER PROTEIN ZPR1"/>
    <property type="match status" value="1"/>
</dbReference>
<dbReference type="Pfam" id="PF22794">
    <property type="entry name" value="jr-ZPR1"/>
    <property type="match status" value="2"/>
</dbReference>
<dbReference type="OrthoDB" id="308464at2759"/>
<dbReference type="InParanoid" id="A0A1U8A1C7"/>
<dbReference type="FunFam" id="2.20.25.420:FF:000001">
    <property type="entry name" value="Zinc finger protein ZPR1"/>
    <property type="match status" value="1"/>
</dbReference>
<evidence type="ECO:0000313" key="9">
    <source>
        <dbReference type="Proteomes" id="UP000189703"/>
    </source>
</evidence>
<evidence type="ECO:0000256" key="1">
    <source>
        <dbReference type="ARBA" id="ARBA00004123"/>
    </source>
</evidence>
<dbReference type="GeneID" id="104598259"/>
<dbReference type="Gene3D" id="2.60.120.1040">
    <property type="entry name" value="ZPR1, A/B domain"/>
    <property type="match status" value="2"/>
</dbReference>
<dbReference type="SMART" id="SM00709">
    <property type="entry name" value="Zpr1"/>
    <property type="match status" value="2"/>
</dbReference>
<keyword evidence="5" id="KW-0863">Zinc-finger</keyword>
<evidence type="ECO:0000313" key="10">
    <source>
        <dbReference type="RefSeq" id="XP_010258518.1"/>
    </source>
</evidence>
<dbReference type="RefSeq" id="XP_010258518.1">
    <property type="nucleotide sequence ID" value="XM_010260216.2"/>
</dbReference>
<dbReference type="InterPro" id="IPR040141">
    <property type="entry name" value="ZPR1"/>
</dbReference>
<keyword evidence="7" id="KW-0539">Nucleus</keyword>
<dbReference type="FunFam" id="2.60.120.1040:FF:000001">
    <property type="entry name" value="Zinc finger protein ZPR1"/>
    <property type="match status" value="1"/>
</dbReference>
<keyword evidence="9" id="KW-1185">Reference proteome</keyword>
<dbReference type="Proteomes" id="UP000189703">
    <property type="component" value="Unplaced"/>
</dbReference>
<evidence type="ECO:0000256" key="2">
    <source>
        <dbReference type="ARBA" id="ARBA00008354"/>
    </source>
</evidence>
<dbReference type="Pfam" id="PF03367">
    <property type="entry name" value="Zn_ribbon_ZPR1"/>
    <property type="match status" value="2"/>
</dbReference>
<protein>
    <submittedName>
        <fullName evidence="10">Zinc finger protein ZPR1 homolog</fullName>
    </submittedName>
</protein>
<comment type="subcellular location">
    <subcellularLocation>
        <location evidence="1">Nucleus</location>
    </subcellularLocation>
</comment>
<dbReference type="InterPro" id="IPR004457">
    <property type="entry name" value="Znf_ZPR1"/>
</dbReference>
<dbReference type="InterPro" id="IPR042452">
    <property type="entry name" value="ZPR1_Znf1/2"/>
</dbReference>
<evidence type="ECO:0000256" key="4">
    <source>
        <dbReference type="ARBA" id="ARBA00022737"/>
    </source>
</evidence>
<accession>A0A1U8A1C7</accession>